<dbReference type="GO" id="GO:0006260">
    <property type="term" value="P:DNA replication"/>
    <property type="evidence" value="ECO:0007669"/>
    <property type="project" value="InterPro"/>
</dbReference>
<dbReference type="GO" id="GO:0033557">
    <property type="term" value="C:Slx1-Slx4 complex"/>
    <property type="evidence" value="ECO:0007669"/>
    <property type="project" value="InterPro"/>
</dbReference>
<protein>
    <recommendedName>
        <fullName evidence="7">Structure-specific endonuclease subunit SLX4</fullName>
    </recommendedName>
</protein>
<evidence type="ECO:0000313" key="10">
    <source>
        <dbReference type="Proteomes" id="UP000044841"/>
    </source>
</evidence>
<feature type="region of interest" description="Disordered" evidence="8">
    <location>
        <begin position="1"/>
        <end position="22"/>
    </location>
</feature>
<feature type="compositionally biased region" description="Polar residues" evidence="8">
    <location>
        <begin position="153"/>
        <end position="163"/>
    </location>
</feature>
<feature type="compositionally biased region" description="Polar residues" evidence="8">
    <location>
        <begin position="293"/>
        <end position="304"/>
    </location>
</feature>
<feature type="compositionally biased region" description="Basic residues" evidence="8">
    <location>
        <begin position="665"/>
        <end position="683"/>
    </location>
</feature>
<evidence type="ECO:0000256" key="2">
    <source>
        <dbReference type="ARBA" id="ARBA00006661"/>
    </source>
</evidence>
<keyword evidence="10" id="KW-1185">Reference proteome</keyword>
<feature type="region of interest" description="Disordered" evidence="8">
    <location>
        <begin position="518"/>
        <end position="547"/>
    </location>
</feature>
<evidence type="ECO:0000256" key="7">
    <source>
        <dbReference type="ARBA" id="ARBA00029496"/>
    </source>
</evidence>
<feature type="region of interest" description="Disordered" evidence="8">
    <location>
        <begin position="459"/>
        <end position="485"/>
    </location>
</feature>
<dbReference type="EMBL" id="CYGV01000668">
    <property type="protein sequence ID" value="CUA69089.1"/>
    <property type="molecule type" value="Genomic_DNA"/>
</dbReference>
<reference evidence="9 10" key="1">
    <citation type="submission" date="2015-07" db="EMBL/GenBank/DDBJ databases">
        <authorList>
            <person name="Noorani M."/>
        </authorList>
    </citation>
    <scope>NUCLEOTIDE SEQUENCE [LARGE SCALE GENOMIC DNA]</scope>
    <source>
        <strain evidence="9">BBA 69670</strain>
    </source>
</reference>
<gene>
    <name evidence="9" type="ORF">RSOLAG22IIIB_03767</name>
</gene>
<proteinExistence type="inferred from homology"/>
<feature type="compositionally biased region" description="Polar residues" evidence="8">
    <location>
        <begin position="48"/>
        <end position="69"/>
    </location>
</feature>
<dbReference type="GO" id="GO:0006310">
    <property type="term" value="P:DNA recombination"/>
    <property type="evidence" value="ECO:0007669"/>
    <property type="project" value="UniProtKB-KW"/>
</dbReference>
<feature type="region of interest" description="Disordered" evidence="8">
    <location>
        <begin position="359"/>
        <end position="427"/>
    </location>
</feature>
<feature type="region of interest" description="Disordered" evidence="8">
    <location>
        <begin position="152"/>
        <end position="175"/>
    </location>
</feature>
<dbReference type="AlphaFoldDB" id="A0A0K6FSW5"/>
<feature type="compositionally biased region" description="Low complexity" evidence="8">
    <location>
        <begin position="121"/>
        <end position="136"/>
    </location>
</feature>
<dbReference type="Proteomes" id="UP000044841">
    <property type="component" value="Unassembled WGS sequence"/>
</dbReference>
<feature type="compositionally biased region" description="Polar residues" evidence="8">
    <location>
        <begin position="106"/>
        <end position="120"/>
    </location>
</feature>
<feature type="compositionally biased region" description="Polar residues" evidence="8">
    <location>
        <begin position="536"/>
        <end position="547"/>
    </location>
</feature>
<dbReference type="InterPro" id="IPR018574">
    <property type="entry name" value="Structure-sp_endonuc_su_Slx4"/>
</dbReference>
<evidence type="ECO:0000256" key="6">
    <source>
        <dbReference type="ARBA" id="ARBA00023242"/>
    </source>
</evidence>
<feature type="region of interest" description="Disordered" evidence="8">
    <location>
        <begin position="586"/>
        <end position="702"/>
    </location>
</feature>
<feature type="region of interest" description="Disordered" evidence="8">
    <location>
        <begin position="38"/>
        <end position="69"/>
    </location>
</feature>
<name>A0A0K6FSW5_9AGAM</name>
<evidence type="ECO:0000256" key="4">
    <source>
        <dbReference type="ARBA" id="ARBA00023172"/>
    </source>
</evidence>
<evidence type="ECO:0000256" key="3">
    <source>
        <dbReference type="ARBA" id="ARBA00022763"/>
    </source>
</evidence>
<feature type="compositionally biased region" description="Low complexity" evidence="8">
    <location>
        <begin position="459"/>
        <end position="478"/>
    </location>
</feature>
<feature type="region of interest" description="Disordered" evidence="8">
    <location>
        <begin position="276"/>
        <end position="328"/>
    </location>
</feature>
<keyword evidence="6" id="KW-0539">Nucleus</keyword>
<evidence type="ECO:0000256" key="1">
    <source>
        <dbReference type="ARBA" id="ARBA00004123"/>
    </source>
</evidence>
<feature type="region of interest" description="Disordered" evidence="8">
    <location>
        <begin position="87"/>
        <end position="139"/>
    </location>
</feature>
<dbReference type="Pfam" id="PF09494">
    <property type="entry name" value="Slx4"/>
    <property type="match status" value="1"/>
</dbReference>
<keyword evidence="3" id="KW-0227">DNA damage</keyword>
<evidence type="ECO:0000256" key="5">
    <source>
        <dbReference type="ARBA" id="ARBA00023204"/>
    </source>
</evidence>
<comment type="subcellular location">
    <subcellularLocation>
        <location evidence="1">Nucleus</location>
    </subcellularLocation>
</comment>
<organism evidence="9 10">
    <name type="scientific">Rhizoctonia solani</name>
    <dbReference type="NCBI Taxonomy" id="456999"/>
    <lineage>
        <taxon>Eukaryota</taxon>
        <taxon>Fungi</taxon>
        <taxon>Dikarya</taxon>
        <taxon>Basidiomycota</taxon>
        <taxon>Agaricomycotina</taxon>
        <taxon>Agaricomycetes</taxon>
        <taxon>Cantharellales</taxon>
        <taxon>Ceratobasidiaceae</taxon>
        <taxon>Rhizoctonia</taxon>
    </lineage>
</organism>
<dbReference type="GO" id="GO:0006281">
    <property type="term" value="P:DNA repair"/>
    <property type="evidence" value="ECO:0007669"/>
    <property type="project" value="UniProtKB-KW"/>
</dbReference>
<evidence type="ECO:0000313" key="9">
    <source>
        <dbReference type="EMBL" id="CUA69089.1"/>
    </source>
</evidence>
<feature type="compositionally biased region" description="Basic residues" evidence="8">
    <location>
        <begin position="590"/>
        <end position="613"/>
    </location>
</feature>
<evidence type="ECO:0000256" key="8">
    <source>
        <dbReference type="SAM" id="MobiDB-lite"/>
    </source>
</evidence>
<accession>A0A0K6FSW5</accession>
<feature type="compositionally biased region" description="Acidic residues" evidence="8">
    <location>
        <begin position="368"/>
        <end position="400"/>
    </location>
</feature>
<comment type="similarity">
    <text evidence="2">Belongs to the SLX4 family.</text>
</comment>
<keyword evidence="4" id="KW-0233">DNA recombination</keyword>
<keyword evidence="5" id="KW-0234">DNA repair</keyword>
<sequence>MPRERNNSNSSSDVEIIEDSEPERQEWLAKLRLARQSQKQKELESLVQAGTSQTITNTQPSVLSPSTSAESVVNVIYTVEAEPSVRVAKSSVLSVRKPAPPPWLGSTRTSTSTDQQANHTSPNKPSSSKSSSQPSPVKQMDLNGFAYQKRTVGRSTSYSTSTRPVGRSKDKSKEISFVESCPDAPEVPANSIKASSSPKVFILGATKECPDTEVSFTAGQIASLCSCIVCGHAWTARKLPKHKWSHIMSCARKGGCDMDVLYMKLIGAVVDAPDPKVKKSIKGKGKEKAKESTGPQSLLAQTVQERAPPKRRGRRVEPGPSALQPVGDTHKVILKRGAALLGVSPVPNLKSQPDVIPETWEERPEMKEADEEDPEMKEEANEEQPEMKEDADEEEPEMKEDEPIIPATQSFAPTDADTKEGTTSATLNMDSRSGLFYADLPCMVSPASETRSLSTLELSCSTSPTRSSDSSILFISSSDDSEHDPRYLDRLDNRIPSPVFSDSSASVVVLDSTCSYISRHEPPSPSSPVDSHASFHPTSRRQSFGEEWNSQEGVYMWEDYNPSRPVSPAEYMQRLSLHENDAVFGEVARGRSRSPRPLARSRSRSRRSSRSSKKGSPSSAKRPDAGHKKPSQPTHRSLSREPAGSKSTSRKEKSKKHPQPESKPRSRSKSRMPSPKVRKKRTARQGSVYASKDNEGGPGTKDLDAKLLDLIVQDKELYLRILRYEPIKFEDILDKALKNGIAKHALQSKLRAFLDSQCINFYTAEALGRKKKRHA</sequence>